<comment type="caution">
    <text evidence="3">The sequence shown here is derived from an EMBL/GenBank/DDBJ whole genome shotgun (WGS) entry which is preliminary data.</text>
</comment>
<name>A0A0G0RS89_9BACT</name>
<evidence type="ECO:0000313" key="4">
    <source>
        <dbReference type="Proteomes" id="UP000034489"/>
    </source>
</evidence>
<dbReference type="Gene3D" id="3.30.540.30">
    <property type="match status" value="1"/>
</dbReference>
<accession>A0A0G0RS89</accession>
<evidence type="ECO:0000313" key="3">
    <source>
        <dbReference type="EMBL" id="KKR55569.1"/>
    </source>
</evidence>
<dbReference type="EMBL" id="LBYQ01000004">
    <property type="protein sequence ID" value="KKR55569.1"/>
    <property type="molecule type" value="Genomic_DNA"/>
</dbReference>
<dbReference type="GO" id="GO:0008239">
    <property type="term" value="F:dipeptidyl-peptidase activity"/>
    <property type="evidence" value="ECO:0007669"/>
    <property type="project" value="TreeGrafter"/>
</dbReference>
<dbReference type="GO" id="GO:0046872">
    <property type="term" value="F:metal ion binding"/>
    <property type="evidence" value="ECO:0007669"/>
    <property type="project" value="UniProtKB-KW"/>
</dbReference>
<protein>
    <submittedName>
        <fullName evidence="3">Peptidase family M49</fullName>
    </submittedName>
</protein>
<dbReference type="AlphaFoldDB" id="A0A0G0RS89"/>
<organism evidence="3 4">
    <name type="scientific">Candidatus Curtissbacteria bacterium GW2011_GWA1_40_24</name>
    <dbReference type="NCBI Taxonomy" id="1618406"/>
    <lineage>
        <taxon>Bacteria</taxon>
        <taxon>Candidatus Curtissiibacteriota</taxon>
    </lineage>
</organism>
<dbReference type="PANTHER" id="PTHR23422">
    <property type="entry name" value="DIPEPTIDYL PEPTIDASE III-RELATED"/>
    <property type="match status" value="1"/>
</dbReference>
<dbReference type="GO" id="GO:0005737">
    <property type="term" value="C:cytoplasm"/>
    <property type="evidence" value="ECO:0007669"/>
    <property type="project" value="TreeGrafter"/>
</dbReference>
<proteinExistence type="predicted"/>
<gene>
    <name evidence="3" type="ORF">UT92_C0004G0005</name>
</gene>
<keyword evidence="2" id="KW-0378">Hydrolase</keyword>
<evidence type="ECO:0000256" key="1">
    <source>
        <dbReference type="ARBA" id="ARBA00022723"/>
    </source>
</evidence>
<sequence length="452" mass="51855">MSDLPVVVFPVKNLDLTKSEQKVVEKLVEAAKSIASIYQKQENQKFPGANFYPHDAAVEEILAAAKSEPEILSPYTIVERNRSGKLVSIPYHIKFKKDLGKTSALLRVAAKITENKEFSRRLYLQADALIDGSYEISDMYWITMKPYKIDIVIGPLDRLDDRLLFRKTSFEAWVGIIDEEKTKKAKIIQQSIYDVRRKIFTLSEKADFLDKTKLRVDKTLIFSGLFARGMFTSNSLPVDPNLMEKYGIEITFFDTSLDIKFESQHYPIYKSIFESKFQKDYPRDLLREGSFRNVLLHEIGHSLLRYKDSERRLKELFPVIDELSATIYGIKSCGSLVLKGIMSEKELEAIMIMFICRAFTWWIDSQKQKSVEPFAVGHAIALNHFLANGAIKETGGISWPNFNKMFLSIEELSDALEALISMGNYSDAQHVIDKYGSFMVYSKFENRLKGIT</sequence>
<reference evidence="3 4" key="1">
    <citation type="journal article" date="2015" name="Nature">
        <title>rRNA introns, odd ribosomes, and small enigmatic genomes across a large radiation of phyla.</title>
        <authorList>
            <person name="Brown C.T."/>
            <person name="Hug L.A."/>
            <person name="Thomas B.C."/>
            <person name="Sharon I."/>
            <person name="Castelle C.J."/>
            <person name="Singh A."/>
            <person name="Wilkins M.J."/>
            <person name="Williams K.H."/>
            <person name="Banfield J.F."/>
        </authorList>
    </citation>
    <scope>NUCLEOTIDE SEQUENCE [LARGE SCALE GENOMIC DNA]</scope>
</reference>
<dbReference type="InterPro" id="IPR039461">
    <property type="entry name" value="Peptidase_M49"/>
</dbReference>
<dbReference type="PANTHER" id="PTHR23422:SF9">
    <property type="entry name" value="ZN-DEPENDENT HYDROLASE"/>
    <property type="match status" value="1"/>
</dbReference>
<dbReference type="Proteomes" id="UP000034489">
    <property type="component" value="Unassembled WGS sequence"/>
</dbReference>
<evidence type="ECO:0000256" key="2">
    <source>
        <dbReference type="ARBA" id="ARBA00022801"/>
    </source>
</evidence>
<keyword evidence="1" id="KW-0479">Metal-binding</keyword>